<dbReference type="GO" id="GO:0003677">
    <property type="term" value="F:DNA binding"/>
    <property type="evidence" value="ECO:0007669"/>
    <property type="project" value="InterPro"/>
</dbReference>
<comment type="caution">
    <text evidence="5">The sequence shown here is derived from an EMBL/GenBank/DDBJ whole genome shotgun (WGS) entry which is preliminary data.</text>
</comment>
<evidence type="ECO:0000313" key="6">
    <source>
        <dbReference type="Proteomes" id="UP001199322"/>
    </source>
</evidence>
<dbReference type="InterPro" id="IPR050090">
    <property type="entry name" value="Tyrosine_recombinase_XerCD"/>
</dbReference>
<gene>
    <name evidence="5" type="ORF">DEE74_15395</name>
</gene>
<dbReference type="EMBL" id="QGBI01000014">
    <property type="protein sequence ID" value="MBX3891248.1"/>
    <property type="molecule type" value="Genomic_DNA"/>
</dbReference>
<dbReference type="AlphaFoldDB" id="A0AAW4QA53"/>
<dbReference type="Pfam" id="PF00589">
    <property type="entry name" value="Phage_integrase"/>
    <property type="match status" value="1"/>
</dbReference>
<dbReference type="InterPro" id="IPR002104">
    <property type="entry name" value="Integrase_catalytic"/>
</dbReference>
<evidence type="ECO:0000256" key="3">
    <source>
        <dbReference type="ARBA" id="ARBA00023172"/>
    </source>
</evidence>
<dbReference type="Gene3D" id="1.10.443.10">
    <property type="entry name" value="Intergrase catalytic core"/>
    <property type="match status" value="1"/>
</dbReference>
<dbReference type="RefSeq" id="WP_182553225.1">
    <property type="nucleotide sequence ID" value="NZ_QGAQ01000014.1"/>
</dbReference>
<organism evidence="5 6">
    <name type="scientific">Ralstonia pickettii</name>
    <name type="common">Burkholderia pickettii</name>
    <dbReference type="NCBI Taxonomy" id="329"/>
    <lineage>
        <taxon>Bacteria</taxon>
        <taxon>Pseudomonadati</taxon>
        <taxon>Pseudomonadota</taxon>
        <taxon>Betaproteobacteria</taxon>
        <taxon>Burkholderiales</taxon>
        <taxon>Burkholderiaceae</taxon>
        <taxon>Ralstonia</taxon>
    </lineage>
</organism>
<dbReference type="InterPro" id="IPR011010">
    <property type="entry name" value="DNA_brk_join_enz"/>
</dbReference>
<feature type="domain" description="Tyr recombinase" evidence="4">
    <location>
        <begin position="489"/>
        <end position="721"/>
    </location>
</feature>
<comment type="subcellular location">
    <subcellularLocation>
        <location evidence="1">Cytoplasm</location>
    </subcellularLocation>
</comment>
<dbReference type="InterPro" id="IPR013762">
    <property type="entry name" value="Integrase-like_cat_sf"/>
</dbReference>
<evidence type="ECO:0000259" key="4">
    <source>
        <dbReference type="PROSITE" id="PS51898"/>
    </source>
</evidence>
<evidence type="ECO:0000313" key="5">
    <source>
        <dbReference type="EMBL" id="MBX3891248.1"/>
    </source>
</evidence>
<dbReference type="Proteomes" id="UP001199322">
    <property type="component" value="Unassembled WGS sequence"/>
</dbReference>
<keyword evidence="3" id="KW-0233">DNA recombination</keyword>
<dbReference type="Pfam" id="PF12482">
    <property type="entry name" value="DUF3701"/>
    <property type="match status" value="1"/>
</dbReference>
<dbReference type="GO" id="GO:0005737">
    <property type="term" value="C:cytoplasm"/>
    <property type="evidence" value="ECO:0007669"/>
    <property type="project" value="UniProtKB-SubCell"/>
</dbReference>
<proteinExistence type="predicted"/>
<dbReference type="PROSITE" id="PS51898">
    <property type="entry name" value="TYR_RECOMBINASE"/>
    <property type="match status" value="1"/>
</dbReference>
<dbReference type="PANTHER" id="PTHR30349:SF77">
    <property type="entry name" value="TYROSINE RECOMBINASE XERC"/>
    <property type="match status" value="1"/>
</dbReference>
<keyword evidence="2" id="KW-0229">DNA integration</keyword>
<name>A0AAW4QA53_RALPI</name>
<dbReference type="PANTHER" id="PTHR30349">
    <property type="entry name" value="PHAGE INTEGRASE-RELATED"/>
    <property type="match status" value="1"/>
</dbReference>
<evidence type="ECO:0000256" key="2">
    <source>
        <dbReference type="ARBA" id="ARBA00022908"/>
    </source>
</evidence>
<dbReference type="CDD" id="cd00397">
    <property type="entry name" value="DNA_BRE_C"/>
    <property type="match status" value="1"/>
</dbReference>
<accession>A0AAW4QA53</accession>
<protein>
    <submittedName>
        <fullName evidence="5">Site-specific integrase</fullName>
    </submittedName>
</protein>
<dbReference type="SUPFAM" id="SSF56349">
    <property type="entry name" value="DNA breaking-rejoining enzymes"/>
    <property type="match status" value="1"/>
</dbReference>
<sequence>MPTHDTLDTATSHPGAQPAEQAIEDVEFREVAAPEAASVDQAPAAAGPAGARAATERRRIGLHHIAFFRTYLEGLDLADAADRYLDFGRDTPRARRTQRWLLDELVAAARKHKDFATARLLKIRPAAIAPLEAAPAAPGATPKRQAPSLDDFAAERDPDGFYTEAELLELFTAEFPAGGESEDPAEAAVRRRQERNARLRAKQLTALSELERLLVEVPKPEHHVLGWFDVSIALKLADVGLNTLRDLVRAVNAAGYRWYRNVPRLGEKGAGRITAWLEANGEALGMPVAQTALARPPRWGQPVVLERTPSTSVAPLEYFVLPRALDGSLGTNRDLDSRNKTEAHDDKAAIDWWLRKYAGNANTLARYRTEAERLLLWAVLQKGKALSSLSITDCNEYINTFLPAPTPASTWIMERVEARSHPLWRPFRKGLGYKSRDLALQALKSLCESLTRAHYLDFNPFSEVRLARQMRLAEDGTPAESETVTSRIHTERSLTHDEWQFALRFLNSLPPETPATQRIRFILIFAYGTGLRRAELAGARTGHITRKYAGPELGTITVLQVIGKGGKERFVPLSPRLLQALSAYLVYRGLPADPQACPAGTPLIPALQDKRELQLVKVVPAGAAAVVPAGSAEKAIKLPKLYNAVKRFFDNAAAAAHSEAPEFVDAFSRATTHWLRHTFGSHAVAGGMALETARQFLGHASISTTGIYSVADIARQYREVDAFIESSFGL</sequence>
<evidence type="ECO:0000256" key="1">
    <source>
        <dbReference type="ARBA" id="ARBA00004496"/>
    </source>
</evidence>
<reference evidence="5" key="1">
    <citation type="submission" date="2018-06" db="EMBL/GenBank/DDBJ databases">
        <authorList>
            <person name="O'Rourke A."/>
        </authorList>
    </citation>
    <scope>NUCLEOTIDE SEQUENCE</scope>
    <source>
        <strain evidence="5">132550021-3</strain>
    </source>
</reference>
<dbReference type="GO" id="GO:0006310">
    <property type="term" value="P:DNA recombination"/>
    <property type="evidence" value="ECO:0007669"/>
    <property type="project" value="UniProtKB-KW"/>
</dbReference>
<dbReference type="InterPro" id="IPR022169">
    <property type="entry name" value="DUF3701"/>
</dbReference>
<dbReference type="GO" id="GO:0015074">
    <property type="term" value="P:DNA integration"/>
    <property type="evidence" value="ECO:0007669"/>
    <property type="project" value="UniProtKB-KW"/>
</dbReference>